<dbReference type="EMBL" id="JAIQCV010000013">
    <property type="protein sequence ID" value="KAH1030992.1"/>
    <property type="molecule type" value="Genomic_DNA"/>
</dbReference>
<comment type="caution">
    <text evidence="1">The sequence shown here is derived from an EMBL/GenBank/DDBJ whole genome shotgun (WGS) entry which is preliminary data.</text>
</comment>
<protein>
    <submittedName>
        <fullName evidence="1">Uncharacterized protein</fullName>
    </submittedName>
</protein>
<evidence type="ECO:0000313" key="1">
    <source>
        <dbReference type="EMBL" id="KAH1030992.1"/>
    </source>
</evidence>
<dbReference type="Proteomes" id="UP000828251">
    <property type="component" value="Unassembled WGS sequence"/>
</dbReference>
<proteinExistence type="predicted"/>
<name>A0A9D3U6X5_9ROSI</name>
<organism evidence="1 2">
    <name type="scientific">Gossypium stocksii</name>
    <dbReference type="NCBI Taxonomy" id="47602"/>
    <lineage>
        <taxon>Eukaryota</taxon>
        <taxon>Viridiplantae</taxon>
        <taxon>Streptophyta</taxon>
        <taxon>Embryophyta</taxon>
        <taxon>Tracheophyta</taxon>
        <taxon>Spermatophyta</taxon>
        <taxon>Magnoliopsida</taxon>
        <taxon>eudicotyledons</taxon>
        <taxon>Gunneridae</taxon>
        <taxon>Pentapetalae</taxon>
        <taxon>rosids</taxon>
        <taxon>malvids</taxon>
        <taxon>Malvales</taxon>
        <taxon>Malvaceae</taxon>
        <taxon>Malvoideae</taxon>
        <taxon>Gossypium</taxon>
    </lineage>
</organism>
<accession>A0A9D3U6X5</accession>
<dbReference type="AlphaFoldDB" id="A0A9D3U6X5"/>
<reference evidence="1 2" key="1">
    <citation type="journal article" date="2021" name="Plant Biotechnol. J.">
        <title>Multi-omics assisted identification of the key and species-specific regulatory components of drought-tolerant mechanisms in Gossypium stocksii.</title>
        <authorList>
            <person name="Yu D."/>
            <person name="Ke L."/>
            <person name="Zhang D."/>
            <person name="Wu Y."/>
            <person name="Sun Y."/>
            <person name="Mei J."/>
            <person name="Sun J."/>
            <person name="Sun Y."/>
        </authorList>
    </citation>
    <scope>NUCLEOTIDE SEQUENCE [LARGE SCALE GENOMIC DNA]</scope>
    <source>
        <strain evidence="2">cv. E1</strain>
        <tissue evidence="1">Leaf</tissue>
    </source>
</reference>
<keyword evidence="2" id="KW-1185">Reference proteome</keyword>
<evidence type="ECO:0000313" key="2">
    <source>
        <dbReference type="Proteomes" id="UP000828251"/>
    </source>
</evidence>
<sequence>MVHPNESFPINIFAGQPGVSGADNQSSETNLFASWFANSVPSGQELSFPFDHEAYPHQFVALREQLMLMMEQMTVQNSSFE</sequence>
<gene>
    <name evidence="1" type="ORF">J1N35_043166</name>
</gene>